<keyword evidence="3" id="KW-0479">Metal-binding</keyword>
<dbReference type="InterPro" id="IPR047115">
    <property type="entry name" value="ARSB"/>
</dbReference>
<accession>A0ABN8PE78</accession>
<dbReference type="PANTHER" id="PTHR10342">
    <property type="entry name" value="ARYLSULFATASE"/>
    <property type="match status" value="1"/>
</dbReference>
<protein>
    <recommendedName>
        <fullName evidence="8">Sulfatase N-terminal domain-containing protein</fullName>
    </recommendedName>
</protein>
<keyword evidence="4" id="KW-0106">Calcium</keyword>
<name>A0ABN8PE78_9CNID</name>
<keyword evidence="7" id="KW-0812">Transmembrane</keyword>
<evidence type="ECO:0000256" key="4">
    <source>
        <dbReference type="ARBA" id="ARBA00022837"/>
    </source>
</evidence>
<dbReference type="Pfam" id="PF00884">
    <property type="entry name" value="Sulfatase"/>
    <property type="match status" value="1"/>
</dbReference>
<dbReference type="Gene3D" id="3.40.720.10">
    <property type="entry name" value="Alkaline Phosphatase, subunit A"/>
    <property type="match status" value="1"/>
</dbReference>
<feature type="compositionally biased region" description="Basic and acidic residues" evidence="6">
    <location>
        <begin position="840"/>
        <end position="859"/>
    </location>
</feature>
<evidence type="ECO:0000313" key="9">
    <source>
        <dbReference type="EMBL" id="CAH3141929.1"/>
    </source>
</evidence>
<evidence type="ECO:0000313" key="10">
    <source>
        <dbReference type="Proteomes" id="UP001159427"/>
    </source>
</evidence>
<dbReference type="InterPro" id="IPR017850">
    <property type="entry name" value="Alkaline_phosphatase_core_sf"/>
</dbReference>
<dbReference type="Proteomes" id="UP001159427">
    <property type="component" value="Unassembled WGS sequence"/>
</dbReference>
<dbReference type="CDD" id="cd16029">
    <property type="entry name" value="4-S"/>
    <property type="match status" value="1"/>
</dbReference>
<feature type="compositionally biased region" description="Polar residues" evidence="6">
    <location>
        <begin position="818"/>
        <end position="829"/>
    </location>
</feature>
<feature type="region of interest" description="Disordered" evidence="6">
    <location>
        <begin position="515"/>
        <end position="535"/>
    </location>
</feature>
<proteinExistence type="inferred from homology"/>
<feature type="region of interest" description="Disordered" evidence="6">
    <location>
        <begin position="814"/>
        <end position="874"/>
    </location>
</feature>
<feature type="transmembrane region" description="Helical" evidence="7">
    <location>
        <begin position="923"/>
        <end position="952"/>
    </location>
</feature>
<reference evidence="9 10" key="1">
    <citation type="submission" date="2022-05" db="EMBL/GenBank/DDBJ databases">
        <authorList>
            <consortium name="Genoscope - CEA"/>
            <person name="William W."/>
        </authorList>
    </citation>
    <scope>NUCLEOTIDE SEQUENCE [LARGE SCALE GENOMIC DNA]</scope>
</reference>
<dbReference type="EMBL" id="CALNXI010000828">
    <property type="protein sequence ID" value="CAH3141929.1"/>
    <property type="molecule type" value="Genomic_DNA"/>
</dbReference>
<feature type="domain" description="Sulfatase N-terminal" evidence="8">
    <location>
        <begin position="42"/>
        <end position="362"/>
    </location>
</feature>
<dbReference type="SUPFAM" id="SSF53649">
    <property type="entry name" value="Alkaline phosphatase-like"/>
    <property type="match status" value="1"/>
</dbReference>
<dbReference type="InterPro" id="IPR000917">
    <property type="entry name" value="Sulfatase_N"/>
</dbReference>
<evidence type="ECO:0000256" key="3">
    <source>
        <dbReference type="ARBA" id="ARBA00022723"/>
    </source>
</evidence>
<organism evidence="9 10">
    <name type="scientific">Porites evermanni</name>
    <dbReference type="NCBI Taxonomy" id="104178"/>
    <lineage>
        <taxon>Eukaryota</taxon>
        <taxon>Metazoa</taxon>
        <taxon>Cnidaria</taxon>
        <taxon>Anthozoa</taxon>
        <taxon>Hexacorallia</taxon>
        <taxon>Scleractinia</taxon>
        <taxon>Fungiina</taxon>
        <taxon>Poritidae</taxon>
        <taxon>Porites</taxon>
    </lineage>
</organism>
<dbReference type="PANTHER" id="PTHR10342:SF273">
    <property type="entry name" value="RE14504P"/>
    <property type="match status" value="1"/>
</dbReference>
<evidence type="ECO:0000256" key="6">
    <source>
        <dbReference type="SAM" id="MobiDB-lite"/>
    </source>
</evidence>
<evidence type="ECO:0000259" key="8">
    <source>
        <dbReference type="Pfam" id="PF00884"/>
    </source>
</evidence>
<gene>
    <name evidence="9" type="ORF">PEVE_00042344</name>
</gene>
<comment type="cofactor">
    <cofactor evidence="1">
        <name>Ca(2+)</name>
        <dbReference type="ChEBI" id="CHEBI:29108"/>
    </cofactor>
</comment>
<evidence type="ECO:0000256" key="2">
    <source>
        <dbReference type="ARBA" id="ARBA00008779"/>
    </source>
</evidence>
<keyword evidence="7" id="KW-0472">Membrane</keyword>
<evidence type="ECO:0000256" key="5">
    <source>
        <dbReference type="ARBA" id="ARBA00023180"/>
    </source>
</evidence>
<feature type="compositionally biased region" description="Polar residues" evidence="6">
    <location>
        <begin position="712"/>
        <end position="737"/>
    </location>
</feature>
<keyword evidence="10" id="KW-1185">Reference proteome</keyword>
<comment type="similarity">
    <text evidence="2">Belongs to the sulfatase family.</text>
</comment>
<comment type="caution">
    <text evidence="9">The sequence shown here is derived from an EMBL/GenBank/DDBJ whole genome shotgun (WGS) entry which is preliminary data.</text>
</comment>
<feature type="region of interest" description="Disordered" evidence="6">
    <location>
        <begin position="712"/>
        <end position="738"/>
    </location>
</feature>
<keyword evidence="5" id="KW-0325">Glycoprotein</keyword>
<evidence type="ECO:0000256" key="1">
    <source>
        <dbReference type="ARBA" id="ARBA00001913"/>
    </source>
</evidence>
<dbReference type="Gene3D" id="3.30.1120.10">
    <property type="match status" value="1"/>
</dbReference>
<evidence type="ECO:0000256" key="7">
    <source>
        <dbReference type="SAM" id="Phobius"/>
    </source>
</evidence>
<keyword evidence="7" id="KW-1133">Transmembrane helix</keyword>
<sequence>MTSQDYMASSRVVPRFLVLGIFVLFCSICWADAQAYQRAQKPHIIMIVADDLGWDDVSFHGSPQIPTPTLDGLAESGVILNNYYVSPMDSPTRAAFMTGKYALNLGLQHDTIHNKQPFGLPLKEKLLPEYLRQMGYSTHAVGKWQLGFFAKEFTPTYRGFDSFYGFWTSGQDYFSHVTYDGSYGLDLRRDLAVVYNETGTYGTELFTREADKVINDHDDSKPLFLYFAQQAVHVGNDNEPLQVPKKYLDRLSYIGDEKRRTYAGMVSALDESVRQIVTTLKRKGLYDNSIIIFTTDNGAAAGGLDSSAGSNFPLRGAKNTLWEGGVRGVGFVHSPLIKKRGRVSTALLHASDWFPTFYTLAGGNVKSLGAIDGFNVWDTISNDAQSPRYEILHGLDSLKEKKAAIRIGDYKMIVHQNRSFYSDWYPRPESLHELDQVPKPSLLKDASVDCTVRHPHPLLYTKAPICNPEKKPCLFNIKWDPCEYHNLADFMPNTLKVMIDRLKFYARKSAPTMYPQADESANPDQHGGVWTPWREKTDVDQTMNDYVYPYSYYDSPKPKPSGPPKNQLDQFMRDQGLAGSDKANTYPEVEDIIINFREHNMTEGRSIAPAIASRSLLPNDVQSVIRHNGFTKHLASSHVEEVSMLPPVKSPETLAHKPAMFSSHAHKGDTLPEILDIIDEPAVPNAYAAGGSGQEETIPKIFDIIDEAHKQGSQVKELSSQQQGPIATSKPLTSNDVGSGMGVGLTGLPDGISVFGKLGDQKILSKSHETGEGREHIVAKEKPSKGKKKANVHKFIGNITIDGRRYLVVGTETEESDSVSSHMEGNTITLHLPKSKKPHSHDEKSKGKDKSAEDADSKSEIGGFRAPSEPGIGEITDYIDDDELGTEKPTNKTLAAHNITAVATTGNNTKCEKVVQLDTSDNAVVVSSVVIVVIASAMVVGVAVVAMVAVVARHCQNARN</sequence>